<dbReference type="Proteomes" id="UP000233837">
    <property type="component" value="Unassembled WGS sequence"/>
</dbReference>
<dbReference type="PANTHER" id="PTHR10408:SF7">
    <property type="entry name" value="DIACYLGLYCEROL O-ACYLTRANSFERASE 1"/>
    <property type="match status" value="1"/>
</dbReference>
<comment type="pathway">
    <text evidence="2">Lipid metabolism.</text>
</comment>
<dbReference type="GO" id="GO:0019432">
    <property type="term" value="P:triglyceride biosynthetic process"/>
    <property type="evidence" value="ECO:0007669"/>
    <property type="project" value="TreeGrafter"/>
</dbReference>
<evidence type="ECO:0000256" key="7">
    <source>
        <dbReference type="SAM" id="Phobius"/>
    </source>
</evidence>
<sequence length="148" mass="16790">MRRTLEAQLRSNGSPQAHIRNLASLGQHSRRLSYGVPHVGLFNLCIVVLIAVNSRLTIENLMKYGLLIRSGFWFSSKSLKDWPLFVCWLTLPAFPIAAFLIEKLAWRKLISEPVVVSLHILITSLEILYPVLVILKKQNYSVIVHTDG</sequence>
<evidence type="ECO:0000313" key="8">
    <source>
        <dbReference type="EMBL" id="PKU80854.1"/>
    </source>
</evidence>
<comment type="subcellular location">
    <subcellularLocation>
        <location evidence="1">Endoplasmic reticulum membrane</location>
        <topology evidence="1">Multi-pass membrane protein</topology>
    </subcellularLocation>
</comment>
<gene>
    <name evidence="8" type="primary">DGAT1</name>
    <name evidence="8" type="ORF">MA16_Dca009265</name>
</gene>
<name>A0A2I0WYW8_9ASPA</name>
<dbReference type="GO" id="GO:0004144">
    <property type="term" value="F:diacylglycerol O-acyltransferase activity"/>
    <property type="evidence" value="ECO:0007669"/>
    <property type="project" value="UniProtKB-EC"/>
</dbReference>
<accession>A0A2I0WYW8</accession>
<evidence type="ECO:0000256" key="4">
    <source>
        <dbReference type="ARBA" id="ARBA00022679"/>
    </source>
</evidence>
<keyword evidence="9" id="KW-1185">Reference proteome</keyword>
<evidence type="ECO:0000256" key="5">
    <source>
        <dbReference type="ARBA" id="ARBA00022824"/>
    </source>
</evidence>
<dbReference type="AlphaFoldDB" id="A0A2I0WYW8"/>
<keyword evidence="7" id="KW-0472">Membrane</keyword>
<dbReference type="InterPro" id="IPR014371">
    <property type="entry name" value="Oat_ACAT_DAG_ARE"/>
</dbReference>
<reference evidence="8 9" key="2">
    <citation type="journal article" date="2017" name="Nature">
        <title>The Apostasia genome and the evolution of orchids.</title>
        <authorList>
            <person name="Zhang G.Q."/>
            <person name="Liu K.W."/>
            <person name="Li Z."/>
            <person name="Lohaus R."/>
            <person name="Hsiao Y.Y."/>
            <person name="Niu S.C."/>
            <person name="Wang J.Y."/>
            <person name="Lin Y.C."/>
            <person name="Xu Q."/>
            <person name="Chen L.J."/>
            <person name="Yoshida K."/>
            <person name="Fujiwara S."/>
            <person name="Wang Z.W."/>
            <person name="Zhang Y.Q."/>
            <person name="Mitsuda N."/>
            <person name="Wang M."/>
            <person name="Liu G.H."/>
            <person name="Pecoraro L."/>
            <person name="Huang H.X."/>
            <person name="Xiao X.J."/>
            <person name="Lin M."/>
            <person name="Wu X.Y."/>
            <person name="Wu W.L."/>
            <person name="Chen Y.Y."/>
            <person name="Chang S.B."/>
            <person name="Sakamoto S."/>
            <person name="Ohme-Takagi M."/>
            <person name="Yagi M."/>
            <person name="Zeng S.J."/>
            <person name="Shen C.Y."/>
            <person name="Yeh C.M."/>
            <person name="Luo Y.B."/>
            <person name="Tsai W.C."/>
            <person name="Van de Peer Y."/>
            <person name="Liu Z.J."/>
        </authorList>
    </citation>
    <scope>NUCLEOTIDE SEQUENCE [LARGE SCALE GENOMIC DNA]</scope>
    <source>
        <tissue evidence="8">The whole plant</tissue>
    </source>
</reference>
<proteinExistence type="predicted"/>
<organism evidence="8 9">
    <name type="scientific">Dendrobium catenatum</name>
    <dbReference type="NCBI Taxonomy" id="906689"/>
    <lineage>
        <taxon>Eukaryota</taxon>
        <taxon>Viridiplantae</taxon>
        <taxon>Streptophyta</taxon>
        <taxon>Embryophyta</taxon>
        <taxon>Tracheophyta</taxon>
        <taxon>Spermatophyta</taxon>
        <taxon>Magnoliopsida</taxon>
        <taxon>Liliopsida</taxon>
        <taxon>Asparagales</taxon>
        <taxon>Orchidaceae</taxon>
        <taxon>Epidendroideae</taxon>
        <taxon>Malaxideae</taxon>
        <taxon>Dendrobiinae</taxon>
        <taxon>Dendrobium</taxon>
    </lineage>
</organism>
<reference evidence="8 9" key="1">
    <citation type="journal article" date="2016" name="Sci. Rep.">
        <title>The Dendrobium catenatum Lindl. genome sequence provides insights into polysaccharide synthase, floral development and adaptive evolution.</title>
        <authorList>
            <person name="Zhang G.Q."/>
            <person name="Xu Q."/>
            <person name="Bian C."/>
            <person name="Tsai W.C."/>
            <person name="Yeh C.M."/>
            <person name="Liu K.W."/>
            <person name="Yoshida K."/>
            <person name="Zhang L.S."/>
            <person name="Chang S.B."/>
            <person name="Chen F."/>
            <person name="Shi Y."/>
            <person name="Su Y.Y."/>
            <person name="Zhang Y.Q."/>
            <person name="Chen L.J."/>
            <person name="Yin Y."/>
            <person name="Lin M."/>
            <person name="Huang H."/>
            <person name="Deng H."/>
            <person name="Wang Z.W."/>
            <person name="Zhu S.L."/>
            <person name="Zhao X."/>
            <person name="Deng C."/>
            <person name="Niu S.C."/>
            <person name="Huang J."/>
            <person name="Wang M."/>
            <person name="Liu G.H."/>
            <person name="Yang H.J."/>
            <person name="Xiao X.J."/>
            <person name="Hsiao Y.Y."/>
            <person name="Wu W.L."/>
            <person name="Chen Y.Y."/>
            <person name="Mitsuda N."/>
            <person name="Ohme-Takagi M."/>
            <person name="Luo Y.B."/>
            <person name="Van de Peer Y."/>
            <person name="Liu Z.J."/>
        </authorList>
    </citation>
    <scope>NUCLEOTIDE SEQUENCE [LARGE SCALE GENOMIC DNA]</scope>
    <source>
        <tissue evidence="8">The whole plant</tissue>
    </source>
</reference>
<evidence type="ECO:0000256" key="6">
    <source>
        <dbReference type="ARBA" id="ARBA00023315"/>
    </source>
</evidence>
<evidence type="ECO:0000256" key="2">
    <source>
        <dbReference type="ARBA" id="ARBA00005189"/>
    </source>
</evidence>
<keyword evidence="7" id="KW-0812">Transmembrane</keyword>
<keyword evidence="7" id="KW-1133">Transmembrane helix</keyword>
<protein>
    <recommendedName>
        <fullName evidence="3">diacylglycerol O-acyltransferase</fullName>
        <ecNumber evidence="3">2.3.1.20</ecNumber>
    </recommendedName>
</protein>
<evidence type="ECO:0000256" key="3">
    <source>
        <dbReference type="ARBA" id="ARBA00013244"/>
    </source>
</evidence>
<feature type="transmembrane region" description="Helical" evidence="7">
    <location>
        <begin position="113"/>
        <end position="135"/>
    </location>
</feature>
<feature type="transmembrane region" description="Helical" evidence="7">
    <location>
        <begin position="82"/>
        <end position="101"/>
    </location>
</feature>
<dbReference type="GO" id="GO:0005789">
    <property type="term" value="C:endoplasmic reticulum membrane"/>
    <property type="evidence" value="ECO:0007669"/>
    <property type="project" value="UniProtKB-SubCell"/>
</dbReference>
<dbReference type="GO" id="GO:0009941">
    <property type="term" value="C:chloroplast envelope"/>
    <property type="evidence" value="ECO:0007669"/>
    <property type="project" value="TreeGrafter"/>
</dbReference>
<dbReference type="EMBL" id="KZ502309">
    <property type="protein sequence ID" value="PKU80854.1"/>
    <property type="molecule type" value="Genomic_DNA"/>
</dbReference>
<dbReference type="PANTHER" id="PTHR10408">
    <property type="entry name" value="STEROL O-ACYLTRANSFERASE"/>
    <property type="match status" value="1"/>
</dbReference>
<feature type="transmembrane region" description="Helical" evidence="7">
    <location>
        <begin position="32"/>
        <end position="52"/>
    </location>
</feature>
<evidence type="ECO:0000256" key="1">
    <source>
        <dbReference type="ARBA" id="ARBA00004477"/>
    </source>
</evidence>
<keyword evidence="5" id="KW-0256">Endoplasmic reticulum</keyword>
<evidence type="ECO:0000313" key="9">
    <source>
        <dbReference type="Proteomes" id="UP000233837"/>
    </source>
</evidence>
<dbReference type="EC" id="2.3.1.20" evidence="3"/>
<dbReference type="STRING" id="906689.A0A2I0WYW8"/>
<keyword evidence="4 8" id="KW-0808">Transferase</keyword>
<keyword evidence="6 8" id="KW-0012">Acyltransferase</keyword>